<evidence type="ECO:0000313" key="4">
    <source>
        <dbReference type="EMBL" id="QNM10254.1"/>
    </source>
</evidence>
<dbReference type="Pfam" id="PF03816">
    <property type="entry name" value="LytR_cpsA_psr"/>
    <property type="match status" value="1"/>
</dbReference>
<dbReference type="KEGG" id="whj:H9Q79_08320"/>
<dbReference type="PANTHER" id="PTHR33392:SF6">
    <property type="entry name" value="POLYISOPRENYL-TEICHOIC ACID--PEPTIDOGLYCAN TEICHOIC ACID TRANSFERASE TAGU"/>
    <property type="match status" value="1"/>
</dbReference>
<keyword evidence="2" id="KW-0472">Membrane</keyword>
<evidence type="ECO:0000259" key="3">
    <source>
        <dbReference type="Pfam" id="PF03816"/>
    </source>
</evidence>
<protein>
    <submittedName>
        <fullName evidence="4">LCP family protein</fullName>
    </submittedName>
</protein>
<proteinExistence type="inferred from homology"/>
<evidence type="ECO:0000256" key="1">
    <source>
        <dbReference type="ARBA" id="ARBA00006068"/>
    </source>
</evidence>
<reference evidence="4 5" key="1">
    <citation type="submission" date="2020-08" db="EMBL/GenBank/DDBJ databases">
        <authorList>
            <person name="Liu C."/>
            <person name="Sun Q."/>
        </authorList>
    </citation>
    <scope>NUCLEOTIDE SEQUENCE [LARGE SCALE GENOMIC DNA]</scope>
    <source>
        <strain evidence="4 5">NSJ-29</strain>
    </source>
</reference>
<organism evidence="4 5">
    <name type="scientific">Wansuia hejianensis</name>
    <dbReference type="NCBI Taxonomy" id="2763667"/>
    <lineage>
        <taxon>Bacteria</taxon>
        <taxon>Bacillati</taxon>
        <taxon>Bacillota</taxon>
        <taxon>Clostridia</taxon>
        <taxon>Lachnospirales</taxon>
        <taxon>Lachnospiraceae</taxon>
        <taxon>Wansuia</taxon>
    </lineage>
</organism>
<evidence type="ECO:0000313" key="5">
    <source>
        <dbReference type="Proteomes" id="UP000515860"/>
    </source>
</evidence>
<dbReference type="Gene3D" id="3.40.630.190">
    <property type="entry name" value="LCP protein"/>
    <property type="match status" value="1"/>
</dbReference>
<feature type="transmembrane region" description="Helical" evidence="2">
    <location>
        <begin position="21"/>
        <end position="42"/>
    </location>
</feature>
<dbReference type="InterPro" id="IPR050922">
    <property type="entry name" value="LytR/CpsA/Psr_CW_biosynth"/>
</dbReference>
<keyword evidence="2" id="KW-1133">Transmembrane helix</keyword>
<keyword evidence="2" id="KW-0812">Transmembrane</keyword>
<feature type="domain" description="Cell envelope-related transcriptional attenuator" evidence="3">
    <location>
        <begin position="106"/>
        <end position="279"/>
    </location>
</feature>
<keyword evidence="5" id="KW-1185">Reference proteome</keyword>
<evidence type="ECO:0000256" key="2">
    <source>
        <dbReference type="SAM" id="Phobius"/>
    </source>
</evidence>
<dbReference type="NCBIfam" id="TIGR00350">
    <property type="entry name" value="lytR_cpsA_psr"/>
    <property type="match status" value="1"/>
</dbReference>
<dbReference type="RefSeq" id="WP_249329617.1">
    <property type="nucleotide sequence ID" value="NZ_CP060635.1"/>
</dbReference>
<dbReference type="AlphaFoldDB" id="A0A7G9GHH2"/>
<comment type="similarity">
    <text evidence="1">Belongs to the LytR/CpsA/Psr (LCP) family.</text>
</comment>
<gene>
    <name evidence="4" type="ORF">H9Q79_08320</name>
</gene>
<dbReference type="EMBL" id="CP060635">
    <property type="protein sequence ID" value="QNM10254.1"/>
    <property type="molecule type" value="Genomic_DNA"/>
</dbReference>
<dbReference type="Proteomes" id="UP000515860">
    <property type="component" value="Chromosome"/>
</dbReference>
<dbReference type="PANTHER" id="PTHR33392">
    <property type="entry name" value="POLYISOPRENYL-TEICHOIC ACID--PEPTIDOGLYCAN TEICHOIC ACID TRANSFERASE TAGU"/>
    <property type="match status" value="1"/>
</dbReference>
<dbReference type="InterPro" id="IPR004474">
    <property type="entry name" value="LytR_CpsA_psr"/>
</dbReference>
<name>A0A7G9GHH2_9FIRM</name>
<accession>A0A7G9GHH2</accession>
<sequence>MTDRQRAHRRKKKIRRKRILFAVEIIVLLLLSLVLVVAVWAAHKFSLINHQELDEDRLLTSDKVNSGSVAAGDADGGQQNPVSSLTGVDVIALVGLDTRDELEGQNSDTMIIACINHNDKTIKLASLYRDTYLNVGDSYYGEPDYYTKANAAYNFGGPEQMLSMINLNFDLNITEFMTVEFKALADTIELLGGLDIDMTREEVIHLNNYNVETSSACEMEYAELELPSADEFDGAMTRTFHLNGSQAVSYARIRKTAGNDFRRTARQRLVLEKIMEKAKSADLGTLDAVLNTVLHQITTNMDNNKIVSMIQPLLSYTITDQTGFPFAHMEDDGSLTGEDCVLPVTLEYNAIHLHQFFFPDAAYTPSATVLEYSEQIIAECGYGEESVEMALGIDDGGEIPQWTQELQDQADAEAYASGYEGEY</sequence>